<accession>A0A9Q0BRA4</accession>
<dbReference type="EMBL" id="JAMKOV010000003">
    <property type="protein sequence ID" value="KAI8041301.1"/>
    <property type="molecule type" value="Genomic_DNA"/>
</dbReference>
<keyword evidence="1" id="KW-0732">Signal</keyword>
<feature type="signal peptide" evidence="1">
    <location>
        <begin position="1"/>
        <end position="20"/>
    </location>
</feature>
<reference evidence="2" key="1">
    <citation type="journal article" date="2023" name="Genome Biol. Evol.">
        <title>Long-read-based Genome Assembly of Drosophila gunungcola Reveals Fewer Chemosensory Genes in Flower-breeding Species.</title>
        <authorList>
            <person name="Negi A."/>
            <person name="Liao B.Y."/>
            <person name="Yeh S.D."/>
        </authorList>
    </citation>
    <scope>NUCLEOTIDE SEQUENCE</scope>
    <source>
        <strain evidence="2">Sukarami</strain>
    </source>
</reference>
<keyword evidence="3" id="KW-1185">Reference proteome</keyword>
<protein>
    <submittedName>
        <fullName evidence="2">Uncharacterized protein</fullName>
    </submittedName>
</protein>
<name>A0A9Q0BRA4_9MUSC</name>
<comment type="caution">
    <text evidence="2">The sequence shown here is derived from an EMBL/GenBank/DDBJ whole genome shotgun (WGS) entry which is preliminary data.</text>
</comment>
<evidence type="ECO:0000313" key="2">
    <source>
        <dbReference type="EMBL" id="KAI8041301.1"/>
    </source>
</evidence>
<gene>
    <name evidence="2" type="ORF">M5D96_005557</name>
</gene>
<dbReference type="Proteomes" id="UP001059596">
    <property type="component" value="Unassembled WGS sequence"/>
</dbReference>
<feature type="chain" id="PRO_5040455860" evidence="1">
    <location>
        <begin position="21"/>
        <end position="44"/>
    </location>
</feature>
<evidence type="ECO:0000256" key="1">
    <source>
        <dbReference type="SAM" id="SignalP"/>
    </source>
</evidence>
<sequence>MNPKVLLLVVFLCLVATVPAQKGRKKGIEVWIRPKPVPDLAPPP</sequence>
<proteinExistence type="predicted"/>
<dbReference type="AlphaFoldDB" id="A0A9Q0BRA4"/>
<organism evidence="2 3">
    <name type="scientific">Drosophila gunungcola</name>
    <name type="common">fruit fly</name>
    <dbReference type="NCBI Taxonomy" id="103775"/>
    <lineage>
        <taxon>Eukaryota</taxon>
        <taxon>Metazoa</taxon>
        <taxon>Ecdysozoa</taxon>
        <taxon>Arthropoda</taxon>
        <taxon>Hexapoda</taxon>
        <taxon>Insecta</taxon>
        <taxon>Pterygota</taxon>
        <taxon>Neoptera</taxon>
        <taxon>Endopterygota</taxon>
        <taxon>Diptera</taxon>
        <taxon>Brachycera</taxon>
        <taxon>Muscomorpha</taxon>
        <taxon>Ephydroidea</taxon>
        <taxon>Drosophilidae</taxon>
        <taxon>Drosophila</taxon>
        <taxon>Sophophora</taxon>
    </lineage>
</organism>
<evidence type="ECO:0000313" key="3">
    <source>
        <dbReference type="Proteomes" id="UP001059596"/>
    </source>
</evidence>